<comment type="caution">
    <text evidence="1">The sequence shown here is derived from an EMBL/GenBank/DDBJ whole genome shotgun (WGS) entry which is preliminary data.</text>
</comment>
<dbReference type="EMBL" id="CAKKMG010000069">
    <property type="protein sequence ID" value="CAH0276166.1"/>
    <property type="molecule type" value="Genomic_DNA"/>
</dbReference>
<proteinExistence type="predicted"/>
<dbReference type="AlphaFoldDB" id="A0A9W4L7L0"/>
<evidence type="ECO:0000313" key="2">
    <source>
        <dbReference type="Proteomes" id="UP000789326"/>
    </source>
</evidence>
<sequence>MFKISTFLEKTNEGEESYASLDDSLKLREIFDHRKFTPEHIQMRITIKYNNQVVVGFDVPSGLDLWSDYMVAIEQYLDGENVERLYGIDPYLIKLVSINNNLLEFSIVGDWEPVEVFAQAVLPEKEFLESILDGAEHFWETLIDYKVFEEKEIGKTTFGEEPKLMIEEIEKLRKKVKTLFN</sequence>
<protein>
    <submittedName>
        <fullName evidence="1">Uncharacterized protein</fullName>
    </submittedName>
</protein>
<accession>A0A9W4L7L0</accession>
<reference evidence="1" key="1">
    <citation type="submission" date="2021-11" db="EMBL/GenBank/DDBJ databases">
        <authorList>
            <person name="Bulgarelli D."/>
        </authorList>
    </citation>
    <scope>NUCLEOTIDE SEQUENCE</scope>
    <source>
        <strain evidence="1">Bi133</strain>
    </source>
</reference>
<dbReference type="Proteomes" id="UP000789326">
    <property type="component" value="Unassembled WGS sequence"/>
</dbReference>
<gene>
    <name evidence="1" type="ORF">SRABI133_03807</name>
</gene>
<organism evidence="1 2">
    <name type="scientific">Peribacillus simplex</name>
    <dbReference type="NCBI Taxonomy" id="1478"/>
    <lineage>
        <taxon>Bacteria</taxon>
        <taxon>Bacillati</taxon>
        <taxon>Bacillota</taxon>
        <taxon>Bacilli</taxon>
        <taxon>Bacillales</taxon>
        <taxon>Bacillaceae</taxon>
        <taxon>Peribacillus</taxon>
    </lineage>
</organism>
<dbReference type="RefSeq" id="WP_283932220.1">
    <property type="nucleotide sequence ID" value="NZ_CP126092.1"/>
</dbReference>
<name>A0A9W4L7L0_9BACI</name>
<evidence type="ECO:0000313" key="1">
    <source>
        <dbReference type="EMBL" id="CAH0276166.1"/>
    </source>
</evidence>